<dbReference type="Gramene" id="ERM93854">
    <property type="protein sequence ID" value="ERM93854"/>
    <property type="gene ID" value="AMTR_s00138p00103140"/>
</dbReference>
<dbReference type="Proteomes" id="UP000017836">
    <property type="component" value="Unassembled WGS sequence"/>
</dbReference>
<dbReference type="HOGENOM" id="CLU_2691102_0_0_1"/>
<dbReference type="EMBL" id="KI397561">
    <property type="protein sequence ID" value="ERM93854.1"/>
    <property type="molecule type" value="Genomic_DNA"/>
</dbReference>
<sequence>MKKPRAFQEARGIEEIKLQWTERLVYPMQPGCDCSAATLPRTDMSSSHNAVKLSGVIDSRISSRECFDLLTQLP</sequence>
<accession>W1NEQ5</accession>
<reference evidence="2" key="1">
    <citation type="journal article" date="2013" name="Science">
        <title>The Amborella genome and the evolution of flowering plants.</title>
        <authorList>
            <consortium name="Amborella Genome Project"/>
        </authorList>
    </citation>
    <scope>NUCLEOTIDE SEQUENCE [LARGE SCALE GENOMIC DNA]</scope>
</reference>
<name>W1NEQ5_AMBTC</name>
<evidence type="ECO:0000313" key="2">
    <source>
        <dbReference type="Proteomes" id="UP000017836"/>
    </source>
</evidence>
<proteinExistence type="predicted"/>
<gene>
    <name evidence="1" type="ORF">AMTR_s00138p00103140</name>
</gene>
<protein>
    <submittedName>
        <fullName evidence="1">Uncharacterized protein</fullName>
    </submittedName>
</protein>
<evidence type="ECO:0000313" key="1">
    <source>
        <dbReference type="EMBL" id="ERM93854.1"/>
    </source>
</evidence>
<keyword evidence="2" id="KW-1185">Reference proteome</keyword>
<dbReference type="AlphaFoldDB" id="W1NEQ5"/>
<organism evidence="1 2">
    <name type="scientific">Amborella trichopoda</name>
    <dbReference type="NCBI Taxonomy" id="13333"/>
    <lineage>
        <taxon>Eukaryota</taxon>
        <taxon>Viridiplantae</taxon>
        <taxon>Streptophyta</taxon>
        <taxon>Embryophyta</taxon>
        <taxon>Tracheophyta</taxon>
        <taxon>Spermatophyta</taxon>
        <taxon>Magnoliopsida</taxon>
        <taxon>Amborellales</taxon>
        <taxon>Amborellaceae</taxon>
        <taxon>Amborella</taxon>
    </lineage>
</organism>